<organism evidence="1 2">
    <name type="scientific">Corynebacterium urealyticum</name>
    <dbReference type="NCBI Taxonomy" id="43771"/>
    <lineage>
        <taxon>Bacteria</taxon>
        <taxon>Bacillati</taxon>
        <taxon>Actinomycetota</taxon>
        <taxon>Actinomycetes</taxon>
        <taxon>Mycobacteriales</taxon>
        <taxon>Corynebacteriaceae</taxon>
        <taxon>Corynebacterium</taxon>
    </lineage>
</organism>
<protein>
    <submittedName>
        <fullName evidence="1">Uncharacterized protein</fullName>
    </submittedName>
</protein>
<dbReference type="AlphaFoldDB" id="A0A2W5B3F7"/>
<proteinExistence type="predicted"/>
<dbReference type="EMBL" id="QFNY01000075">
    <property type="protein sequence ID" value="PZP01365.1"/>
    <property type="molecule type" value="Genomic_DNA"/>
</dbReference>
<name>A0A2W5B3F7_9CORY</name>
<gene>
    <name evidence="1" type="ORF">DI609_04280</name>
</gene>
<evidence type="ECO:0000313" key="2">
    <source>
        <dbReference type="Proteomes" id="UP000249451"/>
    </source>
</evidence>
<dbReference type="Proteomes" id="UP000249451">
    <property type="component" value="Unassembled WGS sequence"/>
</dbReference>
<accession>A0A2W5B3F7</accession>
<reference evidence="1 2" key="1">
    <citation type="submission" date="2017-11" db="EMBL/GenBank/DDBJ databases">
        <title>Infants hospitalized years apart are colonized by the same room-sourced microbial strains.</title>
        <authorList>
            <person name="Brooks B."/>
            <person name="Olm M.R."/>
            <person name="Firek B.A."/>
            <person name="Baker R."/>
            <person name="Thomas B.C."/>
            <person name="Morowitz M.J."/>
            <person name="Banfield J.F."/>
        </authorList>
    </citation>
    <scope>NUCLEOTIDE SEQUENCE [LARGE SCALE GENOMIC DNA]</scope>
    <source>
        <strain evidence="1">S2_012_000_R3_87</strain>
    </source>
</reference>
<sequence>MTRPATSDPYVTYFRTTLDPLDLYRLEQIINDREDVDTSTPASALAAYLVGLNPNLRLQVPGGGTELIPEFLSVSKLYMDAAVLSSGTNHNTIVGLQPMVSKDSRVINHGGRVLRVNTPLSRSNGLAWGTSLPTRDYDSSTAPVVYREPDTVRIFAERKEPVEYMGVTFLSSAIFGGYTNMEHELAPADVDGFVPVSWGSPTWERLYRPPVGTDMFSLVGTARSEDEYPAIVSCLRQGMNDHPLVNVDWK</sequence>
<evidence type="ECO:0000313" key="1">
    <source>
        <dbReference type="EMBL" id="PZP01365.1"/>
    </source>
</evidence>
<comment type="caution">
    <text evidence="1">The sequence shown here is derived from an EMBL/GenBank/DDBJ whole genome shotgun (WGS) entry which is preliminary data.</text>
</comment>